<dbReference type="Gene3D" id="1.10.10.10">
    <property type="entry name" value="Winged helix-like DNA-binding domain superfamily/Winged helix DNA-binding domain"/>
    <property type="match status" value="1"/>
</dbReference>
<dbReference type="GO" id="GO:0005737">
    <property type="term" value="C:cytoplasm"/>
    <property type="evidence" value="ECO:0007669"/>
    <property type="project" value="TreeGrafter"/>
</dbReference>
<dbReference type="SMART" id="SM00365">
    <property type="entry name" value="LRR_SD22"/>
    <property type="match status" value="11"/>
</dbReference>
<sequence length="1158" mass="131008">MTDAELLAIIAQAEREGWTELDLSGNDLEGLPSEIGRLQSLEKLILGKWIDGIGSKVNRLTAIPQEIFQLINLKELQIPYNQITQIPDAIANLSNLTSLDLSSNQITVIPDSISNLANLTSLDLSSTQITAIPDSISNLANLTSLDLSSTQITAIPDSISQLANLTELYLFNNEITVIPDAIAQLANLTRLNLHSNQITVIPNAIAQSANLTELYLFNNEITVIPDAIAQLANLTELRLDNNQITVIPDAISNLANLTMLNLSSNQITAIPYSLSNLANLRELSLYSNQITAIPDAITNLTNLSQFFLGGNQITQIPEAITNLTNLSWLSLSSNQITAIPDSIQNLANLTALYLSSNQITAIPDSIQSLTKLEYLDLRGNPISIPRDLLAPSDIFSRPSARPILGYYFSIQDPKETTQIYEAKILIVGEGGSGKTSLANKLIDADYQLKPEAEDISTQGIDILQWEFTGRNQQTYKVNIWDFGGQEIYHQTHQFFLTERSLYLLVADSRKEDTDHYFWLQIIRLLGKDSPVLLIQNEKQNRTCNLNLRELRAEFEHLDLPQSINLADNRGLAEIKETIQRNLEDLLPKGVAFPNSWLNVRYALENDGRNYIAFSEYESICRLHKISNTQEMLDISDFLHRLGICLHFQKDPILRHRLILKPNWGTAAIYKILDNEKVNKELGQFCDADLDNIWQESQYNNMRHELLQLMKEFKVCYEIPHHKGNYIAPHLLQKDPPNYDWDTSQNLILRYRYKIFMPKGILSRFIVEMHQNIENVSDPNLALVWKYGVVLNQGNTRAEVTERTHDREIRIRLSGSGQKEFLNIINHEFKKIHDRFENRLEYDTLIPCNCTKCKTLIEPNMYKLDELKRFIEQREPNIQCYISFKPVNVLRLLDDSIDPDRDRKLHDIGDDISNIEDRRSRHKKEDHRGDTYIFEGQTGQVVIGELKTRGKNTGIQNNDLSQKAVPETSPQNHAKDATKPMKTILMLAANPKNSVSLRLQEEERLRLAGYGTEPIKTAVAVRPRDIQQAMLDFKPQIIHFSGHGADEDGLVFEDIDGQFKLIGGEDLADLFDLFSDRIECVVLNACYSKTQAEAIRQNIKYVIGMNQAIGDRAAIEFAVGFYAAIGAGESYEFAFKLGCNAIRLAGIKEYATPKLLKKS</sequence>
<protein>
    <recommendedName>
        <fullName evidence="1">non-specific serine/threonine protein kinase</fullName>
        <ecNumber evidence="1">2.7.11.1</ecNumber>
    </recommendedName>
</protein>
<evidence type="ECO:0000256" key="10">
    <source>
        <dbReference type="ARBA" id="ARBA00047899"/>
    </source>
</evidence>
<dbReference type="Gene3D" id="3.30.310.200">
    <property type="match status" value="1"/>
</dbReference>
<keyword evidence="3" id="KW-0433">Leucine-rich repeat</keyword>
<dbReference type="AlphaFoldDB" id="A0A2W4WFJ2"/>
<dbReference type="SUPFAM" id="SSF52058">
    <property type="entry name" value="L domain-like"/>
    <property type="match status" value="2"/>
</dbReference>
<dbReference type="Pfam" id="PF16095">
    <property type="entry name" value="COR-A"/>
    <property type="match status" value="1"/>
</dbReference>
<dbReference type="SMART" id="SM00364">
    <property type="entry name" value="LRR_BAC"/>
    <property type="match status" value="12"/>
</dbReference>
<name>A0A2W4WFJ2_9CYAN</name>
<comment type="catalytic activity">
    <reaction evidence="11">
        <text>L-seryl-[protein] + ATP = O-phospho-L-seryl-[protein] + ADP + H(+)</text>
        <dbReference type="Rhea" id="RHEA:17989"/>
        <dbReference type="Rhea" id="RHEA-COMP:9863"/>
        <dbReference type="Rhea" id="RHEA-COMP:11604"/>
        <dbReference type="ChEBI" id="CHEBI:15378"/>
        <dbReference type="ChEBI" id="CHEBI:29999"/>
        <dbReference type="ChEBI" id="CHEBI:30616"/>
        <dbReference type="ChEBI" id="CHEBI:83421"/>
        <dbReference type="ChEBI" id="CHEBI:456216"/>
        <dbReference type="EC" id="2.7.11.1"/>
    </reaction>
</comment>
<keyword evidence="5" id="KW-0677">Repeat</keyword>
<dbReference type="InterPro" id="IPR055414">
    <property type="entry name" value="LRR_R13L4/SHOC2-like"/>
</dbReference>
<keyword evidence="8" id="KW-0067">ATP-binding</keyword>
<keyword evidence="7" id="KW-0418">Kinase</keyword>
<dbReference type="Pfam" id="PF08477">
    <property type="entry name" value="Roc"/>
    <property type="match status" value="1"/>
</dbReference>
<dbReference type="PANTHER" id="PTHR48051:SF1">
    <property type="entry name" value="RAS SUPPRESSOR PROTEIN 1"/>
    <property type="match status" value="1"/>
</dbReference>
<evidence type="ECO:0000256" key="1">
    <source>
        <dbReference type="ARBA" id="ARBA00012513"/>
    </source>
</evidence>
<dbReference type="SUPFAM" id="SSF52540">
    <property type="entry name" value="P-loop containing nucleoside triphosphate hydrolases"/>
    <property type="match status" value="1"/>
</dbReference>
<dbReference type="InterPro" id="IPR020859">
    <property type="entry name" value="ROC"/>
</dbReference>
<evidence type="ECO:0000313" key="13">
    <source>
        <dbReference type="EMBL" id="PZO43272.1"/>
    </source>
</evidence>
<dbReference type="PANTHER" id="PTHR48051">
    <property type="match status" value="1"/>
</dbReference>
<gene>
    <name evidence="13" type="ORF">DCF19_04785</name>
</gene>
<dbReference type="InterPro" id="IPR032171">
    <property type="entry name" value="COR-A"/>
</dbReference>
<dbReference type="Pfam" id="PF13855">
    <property type="entry name" value="LRR_8"/>
    <property type="match status" value="2"/>
</dbReference>
<dbReference type="Gene3D" id="3.40.50.300">
    <property type="entry name" value="P-loop containing nucleotide triphosphate hydrolases"/>
    <property type="match status" value="1"/>
</dbReference>
<feature type="domain" description="Roc" evidence="12">
    <location>
        <begin position="415"/>
        <end position="585"/>
    </location>
</feature>
<evidence type="ECO:0000256" key="6">
    <source>
        <dbReference type="ARBA" id="ARBA00022741"/>
    </source>
</evidence>
<proteinExistence type="predicted"/>
<evidence type="ECO:0000256" key="9">
    <source>
        <dbReference type="ARBA" id="ARBA00023134"/>
    </source>
</evidence>
<dbReference type="InterPro" id="IPR024983">
    <property type="entry name" value="CHAT_dom"/>
</dbReference>
<keyword evidence="6" id="KW-0547">Nucleotide-binding</keyword>
<dbReference type="FunFam" id="3.80.10.10:FF:000041">
    <property type="entry name" value="LRR receptor-like serine/threonine-protein kinase ERECTA"/>
    <property type="match status" value="1"/>
</dbReference>
<dbReference type="InterPro" id="IPR057263">
    <property type="entry name" value="COR-B"/>
</dbReference>
<dbReference type="Pfam" id="PF25497">
    <property type="entry name" value="COR-B"/>
    <property type="match status" value="1"/>
</dbReference>
<dbReference type="InterPro" id="IPR032675">
    <property type="entry name" value="LRR_dom_sf"/>
</dbReference>
<evidence type="ECO:0000256" key="7">
    <source>
        <dbReference type="ARBA" id="ARBA00022777"/>
    </source>
</evidence>
<dbReference type="Gene3D" id="3.80.10.10">
    <property type="entry name" value="Ribonuclease Inhibitor"/>
    <property type="match status" value="4"/>
</dbReference>
<accession>A0A2W4WFJ2</accession>
<keyword evidence="9" id="KW-0342">GTP-binding</keyword>
<dbReference type="EMBL" id="QBML01000005">
    <property type="protein sequence ID" value="PZO43272.1"/>
    <property type="molecule type" value="Genomic_DNA"/>
</dbReference>
<organism evidence="13 14">
    <name type="scientific">Pseudanabaena frigida</name>
    <dbReference type="NCBI Taxonomy" id="945775"/>
    <lineage>
        <taxon>Bacteria</taxon>
        <taxon>Bacillati</taxon>
        <taxon>Cyanobacteriota</taxon>
        <taxon>Cyanophyceae</taxon>
        <taxon>Pseudanabaenales</taxon>
        <taxon>Pseudanabaenaceae</taxon>
        <taxon>Pseudanabaena</taxon>
    </lineage>
</organism>
<reference evidence="13 14" key="2">
    <citation type="submission" date="2018-06" db="EMBL/GenBank/DDBJ databases">
        <title>Metagenomic assembly of (sub)arctic Cyanobacteria and their associated microbiome from non-axenic cultures.</title>
        <authorList>
            <person name="Baurain D."/>
        </authorList>
    </citation>
    <scope>NUCLEOTIDE SEQUENCE [LARGE SCALE GENOMIC DNA]</scope>
    <source>
        <strain evidence="13">ULC066bin1</strain>
    </source>
</reference>
<dbReference type="FunFam" id="3.80.10.10:FF:001164">
    <property type="entry name" value="GH01279p"/>
    <property type="match status" value="1"/>
</dbReference>
<dbReference type="GO" id="GO:0005524">
    <property type="term" value="F:ATP binding"/>
    <property type="evidence" value="ECO:0007669"/>
    <property type="project" value="UniProtKB-KW"/>
</dbReference>
<evidence type="ECO:0000256" key="5">
    <source>
        <dbReference type="ARBA" id="ARBA00022737"/>
    </source>
</evidence>
<dbReference type="InterPro" id="IPR027417">
    <property type="entry name" value="P-loop_NTPase"/>
</dbReference>
<comment type="catalytic activity">
    <reaction evidence="10">
        <text>L-threonyl-[protein] + ATP = O-phospho-L-threonyl-[protein] + ADP + H(+)</text>
        <dbReference type="Rhea" id="RHEA:46608"/>
        <dbReference type="Rhea" id="RHEA-COMP:11060"/>
        <dbReference type="Rhea" id="RHEA-COMP:11605"/>
        <dbReference type="ChEBI" id="CHEBI:15378"/>
        <dbReference type="ChEBI" id="CHEBI:30013"/>
        <dbReference type="ChEBI" id="CHEBI:30616"/>
        <dbReference type="ChEBI" id="CHEBI:61977"/>
        <dbReference type="ChEBI" id="CHEBI:456216"/>
        <dbReference type="EC" id="2.7.11.1"/>
    </reaction>
</comment>
<evidence type="ECO:0000256" key="11">
    <source>
        <dbReference type="ARBA" id="ARBA00048679"/>
    </source>
</evidence>
<dbReference type="EC" id="2.7.11.1" evidence="1"/>
<dbReference type="Pfam" id="PF23598">
    <property type="entry name" value="LRR_14"/>
    <property type="match status" value="1"/>
</dbReference>
<dbReference type="InterPro" id="IPR025875">
    <property type="entry name" value="Leu-rich_rpt_4"/>
</dbReference>
<dbReference type="Proteomes" id="UP000249467">
    <property type="component" value="Unassembled WGS sequence"/>
</dbReference>
<dbReference type="PROSITE" id="PS51450">
    <property type="entry name" value="LRR"/>
    <property type="match status" value="12"/>
</dbReference>
<dbReference type="InterPro" id="IPR003591">
    <property type="entry name" value="Leu-rich_rpt_typical-subtyp"/>
</dbReference>
<dbReference type="InterPro" id="IPR050216">
    <property type="entry name" value="LRR_domain-containing"/>
</dbReference>
<dbReference type="GO" id="GO:0009274">
    <property type="term" value="C:peptidoglycan-based cell wall"/>
    <property type="evidence" value="ECO:0007669"/>
    <property type="project" value="UniProtKB-ARBA"/>
</dbReference>
<comment type="caution">
    <text evidence="13">The sequence shown here is derived from an EMBL/GenBank/DDBJ whole genome shotgun (WGS) entry which is preliminary data.</text>
</comment>
<reference evidence="13 14" key="1">
    <citation type="submission" date="2018-04" db="EMBL/GenBank/DDBJ databases">
        <authorList>
            <person name="Go L.Y."/>
            <person name="Mitchell J.A."/>
        </authorList>
    </citation>
    <scope>NUCLEOTIDE SEQUENCE [LARGE SCALE GENOMIC DNA]</scope>
    <source>
        <strain evidence="13">ULC066bin1</strain>
    </source>
</reference>
<evidence type="ECO:0000259" key="12">
    <source>
        <dbReference type="PROSITE" id="PS51424"/>
    </source>
</evidence>
<dbReference type="Gene3D" id="1.10.10.2200">
    <property type="match status" value="1"/>
</dbReference>
<keyword evidence="4" id="KW-0808">Transferase</keyword>
<evidence type="ECO:0000256" key="4">
    <source>
        <dbReference type="ARBA" id="ARBA00022679"/>
    </source>
</evidence>
<dbReference type="SMART" id="SM00369">
    <property type="entry name" value="LRR_TYP"/>
    <property type="match status" value="15"/>
</dbReference>
<dbReference type="Pfam" id="PF12770">
    <property type="entry name" value="CHAT"/>
    <property type="match status" value="1"/>
</dbReference>
<evidence type="ECO:0000256" key="2">
    <source>
        <dbReference type="ARBA" id="ARBA00022527"/>
    </source>
</evidence>
<dbReference type="PROSITE" id="PS51424">
    <property type="entry name" value="ROC"/>
    <property type="match status" value="1"/>
</dbReference>
<dbReference type="PRINTS" id="PR00449">
    <property type="entry name" value="RASTRNSFRMNG"/>
</dbReference>
<dbReference type="InterPro" id="IPR036388">
    <property type="entry name" value="WH-like_DNA-bd_sf"/>
</dbReference>
<evidence type="ECO:0000313" key="14">
    <source>
        <dbReference type="Proteomes" id="UP000249467"/>
    </source>
</evidence>
<dbReference type="GO" id="GO:0004674">
    <property type="term" value="F:protein serine/threonine kinase activity"/>
    <property type="evidence" value="ECO:0007669"/>
    <property type="project" value="UniProtKB-KW"/>
</dbReference>
<evidence type="ECO:0000256" key="8">
    <source>
        <dbReference type="ARBA" id="ARBA00022840"/>
    </source>
</evidence>
<dbReference type="InterPro" id="IPR001611">
    <property type="entry name" value="Leu-rich_rpt"/>
</dbReference>
<dbReference type="Pfam" id="PF12799">
    <property type="entry name" value="LRR_4"/>
    <property type="match status" value="1"/>
</dbReference>
<evidence type="ECO:0000256" key="3">
    <source>
        <dbReference type="ARBA" id="ARBA00022614"/>
    </source>
</evidence>
<keyword evidence="2" id="KW-0723">Serine/threonine-protein kinase</keyword>